<keyword evidence="3" id="KW-1185">Reference proteome</keyword>
<sequence length="64" mass="6949">MIARLVTPPPRSLPPDTSGNDFDVAVDGRRCSRPAHHTTGGQEGLVAPLTGVLRKCQERRSKEI</sequence>
<gene>
    <name evidence="2" type="ORF">E2C01_013122</name>
</gene>
<comment type="caution">
    <text evidence="2">The sequence shown here is derived from an EMBL/GenBank/DDBJ whole genome shotgun (WGS) entry which is preliminary data.</text>
</comment>
<name>A0A5B7DFT8_PORTR</name>
<organism evidence="2 3">
    <name type="scientific">Portunus trituberculatus</name>
    <name type="common">Swimming crab</name>
    <name type="synonym">Neptunus trituberculatus</name>
    <dbReference type="NCBI Taxonomy" id="210409"/>
    <lineage>
        <taxon>Eukaryota</taxon>
        <taxon>Metazoa</taxon>
        <taxon>Ecdysozoa</taxon>
        <taxon>Arthropoda</taxon>
        <taxon>Crustacea</taxon>
        <taxon>Multicrustacea</taxon>
        <taxon>Malacostraca</taxon>
        <taxon>Eumalacostraca</taxon>
        <taxon>Eucarida</taxon>
        <taxon>Decapoda</taxon>
        <taxon>Pleocyemata</taxon>
        <taxon>Brachyura</taxon>
        <taxon>Eubrachyura</taxon>
        <taxon>Portunoidea</taxon>
        <taxon>Portunidae</taxon>
        <taxon>Portuninae</taxon>
        <taxon>Portunus</taxon>
    </lineage>
</organism>
<dbReference type="EMBL" id="VSRR010000846">
    <property type="protein sequence ID" value="MPC20190.1"/>
    <property type="molecule type" value="Genomic_DNA"/>
</dbReference>
<feature type="region of interest" description="Disordered" evidence="1">
    <location>
        <begin position="1"/>
        <end position="22"/>
    </location>
</feature>
<dbReference type="AlphaFoldDB" id="A0A5B7DFT8"/>
<dbReference type="Proteomes" id="UP000324222">
    <property type="component" value="Unassembled WGS sequence"/>
</dbReference>
<evidence type="ECO:0000256" key="1">
    <source>
        <dbReference type="SAM" id="MobiDB-lite"/>
    </source>
</evidence>
<accession>A0A5B7DFT8</accession>
<protein>
    <submittedName>
        <fullName evidence="2">Uncharacterized protein</fullName>
    </submittedName>
</protein>
<evidence type="ECO:0000313" key="2">
    <source>
        <dbReference type="EMBL" id="MPC20190.1"/>
    </source>
</evidence>
<evidence type="ECO:0000313" key="3">
    <source>
        <dbReference type="Proteomes" id="UP000324222"/>
    </source>
</evidence>
<proteinExistence type="predicted"/>
<reference evidence="2 3" key="1">
    <citation type="submission" date="2019-05" db="EMBL/GenBank/DDBJ databases">
        <title>Another draft genome of Portunus trituberculatus and its Hox gene families provides insights of decapod evolution.</title>
        <authorList>
            <person name="Jeong J.-H."/>
            <person name="Song I."/>
            <person name="Kim S."/>
            <person name="Choi T."/>
            <person name="Kim D."/>
            <person name="Ryu S."/>
            <person name="Kim W."/>
        </authorList>
    </citation>
    <scope>NUCLEOTIDE SEQUENCE [LARGE SCALE GENOMIC DNA]</scope>
    <source>
        <tissue evidence="2">Muscle</tissue>
    </source>
</reference>